<dbReference type="Gene3D" id="3.40.50.1820">
    <property type="entry name" value="alpha/beta hydrolase"/>
    <property type="match status" value="1"/>
</dbReference>
<keyword evidence="3" id="KW-1185">Reference proteome</keyword>
<dbReference type="SUPFAM" id="SSF53474">
    <property type="entry name" value="alpha/beta-Hydrolases"/>
    <property type="match status" value="1"/>
</dbReference>
<reference evidence="2" key="1">
    <citation type="submission" date="2021-01" db="EMBL/GenBank/DDBJ databases">
        <title>Fulvivirga kasyanovii gen. nov., sp nov., a novel member of the phylum Bacteroidetes isolated from seawater in a mussel farm.</title>
        <authorList>
            <person name="Zhao L.-H."/>
            <person name="Wang Z.-J."/>
        </authorList>
    </citation>
    <scope>NUCLEOTIDE SEQUENCE</scope>
    <source>
        <strain evidence="2">29W222</strain>
    </source>
</reference>
<dbReference type="Pfam" id="PF00561">
    <property type="entry name" value="Abhydrolase_1"/>
    <property type="match status" value="1"/>
</dbReference>
<name>A0A937FW81_9BACT</name>
<keyword evidence="2" id="KW-0378">Hydrolase</keyword>
<dbReference type="PANTHER" id="PTHR43798">
    <property type="entry name" value="MONOACYLGLYCEROL LIPASE"/>
    <property type="match status" value="1"/>
</dbReference>
<protein>
    <submittedName>
        <fullName evidence="2">Alpha/beta hydrolase</fullName>
    </submittedName>
</protein>
<evidence type="ECO:0000313" key="3">
    <source>
        <dbReference type="Proteomes" id="UP000614216"/>
    </source>
</evidence>
<organism evidence="2 3">
    <name type="scientific">Fulvivirga marina</name>
    <dbReference type="NCBI Taxonomy" id="2494733"/>
    <lineage>
        <taxon>Bacteria</taxon>
        <taxon>Pseudomonadati</taxon>
        <taxon>Bacteroidota</taxon>
        <taxon>Cytophagia</taxon>
        <taxon>Cytophagales</taxon>
        <taxon>Fulvivirgaceae</taxon>
        <taxon>Fulvivirga</taxon>
    </lineage>
</organism>
<evidence type="ECO:0000259" key="1">
    <source>
        <dbReference type="Pfam" id="PF00561"/>
    </source>
</evidence>
<gene>
    <name evidence="2" type="ORF">JMN32_07555</name>
</gene>
<proteinExistence type="predicted"/>
<dbReference type="GO" id="GO:0016787">
    <property type="term" value="F:hydrolase activity"/>
    <property type="evidence" value="ECO:0007669"/>
    <property type="project" value="UniProtKB-KW"/>
</dbReference>
<dbReference type="RefSeq" id="WP_202855702.1">
    <property type="nucleotide sequence ID" value="NZ_JAEUGD010000023.1"/>
</dbReference>
<dbReference type="InterPro" id="IPR050266">
    <property type="entry name" value="AB_hydrolase_sf"/>
</dbReference>
<comment type="caution">
    <text evidence="2">The sequence shown here is derived from an EMBL/GenBank/DDBJ whole genome shotgun (WGS) entry which is preliminary data.</text>
</comment>
<dbReference type="GO" id="GO:0016020">
    <property type="term" value="C:membrane"/>
    <property type="evidence" value="ECO:0007669"/>
    <property type="project" value="TreeGrafter"/>
</dbReference>
<dbReference type="InterPro" id="IPR029058">
    <property type="entry name" value="AB_hydrolase_fold"/>
</dbReference>
<dbReference type="AlphaFoldDB" id="A0A937FW81"/>
<dbReference type="Proteomes" id="UP000614216">
    <property type="component" value="Unassembled WGS sequence"/>
</dbReference>
<accession>A0A937FW81</accession>
<sequence>MAISFSEKGSGFPVVLIHGFCETRDIWGAFLDTLSAHYRVITPDLPGFGGSALPAGDFSIDNVADIIYEWLQELGAKKVIMIGHSLGGYITLAYAKKYSDTLRGIGLFHSTAFADSNEKKSSRNRTIDFVRERGVEVFAHSFVPQLFYLKNRTALKPEIEGVVNTAAQTPEASLIGYTKAMRDRNDRTDVLQSLNVPVLIVAGDKDTSVPIEAIYEQELMPKKAIVHIFDNVGHMGMFEKKQQSLKAIQDFAAYCI</sequence>
<dbReference type="PANTHER" id="PTHR43798:SF33">
    <property type="entry name" value="HYDROLASE, PUTATIVE (AFU_ORTHOLOGUE AFUA_2G14860)-RELATED"/>
    <property type="match status" value="1"/>
</dbReference>
<dbReference type="PRINTS" id="PR00111">
    <property type="entry name" value="ABHYDROLASE"/>
</dbReference>
<dbReference type="InterPro" id="IPR000073">
    <property type="entry name" value="AB_hydrolase_1"/>
</dbReference>
<evidence type="ECO:0000313" key="2">
    <source>
        <dbReference type="EMBL" id="MBL6446158.1"/>
    </source>
</evidence>
<feature type="domain" description="AB hydrolase-1" evidence="1">
    <location>
        <begin position="13"/>
        <end position="240"/>
    </location>
</feature>
<dbReference type="EMBL" id="JAEUGD010000023">
    <property type="protein sequence ID" value="MBL6446158.1"/>
    <property type="molecule type" value="Genomic_DNA"/>
</dbReference>